<evidence type="ECO:0008006" key="4">
    <source>
        <dbReference type="Google" id="ProtNLM"/>
    </source>
</evidence>
<dbReference type="EMBL" id="CP047423">
    <property type="protein sequence ID" value="QPD03549.1"/>
    <property type="molecule type" value="Genomic_DNA"/>
</dbReference>
<dbReference type="AlphaFoldDB" id="A0A7S8FD28"/>
<dbReference type="InterPro" id="IPR041881">
    <property type="entry name" value="PqqD_sf"/>
</dbReference>
<dbReference type="Proteomes" id="UP000593737">
    <property type="component" value="Chromosome"/>
</dbReference>
<gene>
    <name evidence="2" type="ORF">Nkreftii_001323</name>
</gene>
<feature type="region of interest" description="Disordered" evidence="1">
    <location>
        <begin position="1"/>
        <end position="20"/>
    </location>
</feature>
<evidence type="ECO:0000256" key="1">
    <source>
        <dbReference type="SAM" id="MobiDB-lite"/>
    </source>
</evidence>
<dbReference type="KEGG" id="nkf:Nkreftii_001323"/>
<evidence type="ECO:0000313" key="3">
    <source>
        <dbReference type="Proteomes" id="UP000593737"/>
    </source>
</evidence>
<dbReference type="InterPro" id="IPR008792">
    <property type="entry name" value="PQQD"/>
</dbReference>
<dbReference type="Gene3D" id="1.10.10.1150">
    <property type="entry name" value="Coenzyme PQQ synthesis protein D (PqqD)"/>
    <property type="match status" value="1"/>
</dbReference>
<accession>A0A7S8FD28</accession>
<protein>
    <recommendedName>
        <fullName evidence="4">PqqD family protein</fullName>
    </recommendedName>
</protein>
<proteinExistence type="predicted"/>
<organism evidence="2 3">
    <name type="scientific">Candidatus Nitrospira kreftii</name>
    <dbReference type="NCBI Taxonomy" id="2652173"/>
    <lineage>
        <taxon>Bacteria</taxon>
        <taxon>Pseudomonadati</taxon>
        <taxon>Nitrospirota</taxon>
        <taxon>Nitrospiria</taxon>
        <taxon>Nitrospirales</taxon>
        <taxon>Nitrospiraceae</taxon>
        <taxon>Nitrospira</taxon>
    </lineage>
</organism>
<reference evidence="2 3" key="1">
    <citation type="journal article" date="2020" name="ISME J.">
        <title>Enrichment and physiological characterization of a novel comammox Nitrospira indicates ammonium inhibition of complete nitrification.</title>
        <authorList>
            <person name="Sakoula D."/>
            <person name="Koch H."/>
            <person name="Frank J."/>
            <person name="Jetten M.S.M."/>
            <person name="van Kessel M.A.H.J."/>
            <person name="Lucker S."/>
        </authorList>
    </citation>
    <scope>NUCLEOTIDE SEQUENCE [LARGE SCALE GENOMIC DNA]</scope>
    <source>
        <strain evidence="2">Comreactor17</strain>
    </source>
</reference>
<sequence>MSSSADPRPSPLGPDLVPQCDHEREQKPWKVRDIFGILPTMSSSPVYVKHSDFVQREVAGECILVPIRRNLAEANSIYVLNETGAVFWNAIDGIRSALSIEHEIGGIYDVAAEQLHHDFETLLTDLLMIGAIQEVPTHDGSAT</sequence>
<evidence type="ECO:0000313" key="2">
    <source>
        <dbReference type="EMBL" id="QPD03549.1"/>
    </source>
</evidence>
<dbReference type="Pfam" id="PF05402">
    <property type="entry name" value="PqqD"/>
    <property type="match status" value="1"/>
</dbReference>
<name>A0A7S8FD28_9BACT</name>